<evidence type="ECO:0008006" key="5">
    <source>
        <dbReference type="Google" id="ProtNLM"/>
    </source>
</evidence>
<evidence type="ECO:0000313" key="3">
    <source>
        <dbReference type="EMBL" id="KOF04586.1"/>
    </source>
</evidence>
<feature type="compositionally biased region" description="Basic and acidic residues" evidence="2">
    <location>
        <begin position="165"/>
        <end position="185"/>
    </location>
</feature>
<evidence type="ECO:0000313" key="4">
    <source>
        <dbReference type="Proteomes" id="UP000036908"/>
    </source>
</evidence>
<keyword evidence="1" id="KW-0175">Coiled coil</keyword>
<evidence type="ECO:0000256" key="2">
    <source>
        <dbReference type="SAM" id="MobiDB-lite"/>
    </source>
</evidence>
<reference evidence="4" key="1">
    <citation type="submission" date="2014-11" db="EMBL/GenBank/DDBJ databases">
        <title>Genome sequencing of Roseivirga sp. D-25.</title>
        <authorList>
            <person name="Selvaratnam C."/>
            <person name="Thevarajoo S."/>
            <person name="Goh K.M."/>
            <person name="Eee R."/>
            <person name="Chan K.-G."/>
            <person name="Chong C.S."/>
        </authorList>
    </citation>
    <scope>NUCLEOTIDE SEQUENCE [LARGE SCALE GENOMIC DNA]</scope>
    <source>
        <strain evidence="4">D-25</strain>
    </source>
</reference>
<protein>
    <recommendedName>
        <fullName evidence="5">DUF4890 domain-containing protein</fullName>
    </recommendedName>
</protein>
<dbReference type="PATRIC" id="fig|1566026.4.peg.117"/>
<feature type="compositionally biased region" description="Basic and acidic residues" evidence="2">
    <location>
        <begin position="132"/>
        <end position="147"/>
    </location>
</feature>
<comment type="caution">
    <text evidence="3">The sequence shown here is derived from an EMBL/GenBank/DDBJ whole genome shotgun (WGS) entry which is preliminary data.</text>
</comment>
<dbReference type="AlphaFoldDB" id="A0A0L8AQT5"/>
<proteinExistence type="predicted"/>
<name>A0A0L8AQT5_9BACT</name>
<feature type="coiled-coil region" evidence="1">
    <location>
        <begin position="55"/>
        <end position="87"/>
    </location>
</feature>
<organism evidence="3 4">
    <name type="scientific">Roseivirga seohaensis subsp. aquiponti</name>
    <dbReference type="NCBI Taxonomy" id="1566026"/>
    <lineage>
        <taxon>Bacteria</taxon>
        <taxon>Pseudomonadati</taxon>
        <taxon>Bacteroidota</taxon>
        <taxon>Cytophagia</taxon>
        <taxon>Cytophagales</taxon>
        <taxon>Roseivirgaceae</taxon>
        <taxon>Roseivirga</taxon>
    </lineage>
</organism>
<gene>
    <name evidence="3" type="ORF">OB69_00555</name>
</gene>
<accession>A0A0L8AQT5</accession>
<keyword evidence="4" id="KW-1185">Reference proteome</keyword>
<dbReference type="EMBL" id="JSVA01000001">
    <property type="protein sequence ID" value="KOF04586.1"/>
    <property type="molecule type" value="Genomic_DNA"/>
</dbReference>
<evidence type="ECO:0000256" key="1">
    <source>
        <dbReference type="SAM" id="Coils"/>
    </source>
</evidence>
<sequence length="185" mass="21768">MCYYHQRAITNKKEMRSIIKILMVSLIGISANQMLAQNTNKTLLQTEQMAARLGLNEQQKLALDKELKAAQTERKASMEKMRALREEMKRDAFVERQAKEERLKEILTEEQYAKLQEVKKDGQRARVQGQRNRGEIRGRTNRNEARFSSRNNRRNIGKRMMMQKRNAEMKERAKEKNEPKKDGGN</sequence>
<dbReference type="Proteomes" id="UP000036908">
    <property type="component" value="Unassembled WGS sequence"/>
</dbReference>
<feature type="region of interest" description="Disordered" evidence="2">
    <location>
        <begin position="121"/>
        <end position="185"/>
    </location>
</feature>